<dbReference type="InterPro" id="IPR000073">
    <property type="entry name" value="AB_hydrolase_1"/>
</dbReference>
<dbReference type="InterPro" id="IPR029058">
    <property type="entry name" value="AB_hydrolase_fold"/>
</dbReference>
<comment type="caution">
    <text evidence="2">The sequence shown here is derived from an EMBL/GenBank/DDBJ whole genome shotgun (WGS) entry which is preliminary data.</text>
</comment>
<accession>A0A0F9DLD8</accession>
<dbReference type="AlphaFoldDB" id="A0A0F9DLD8"/>
<dbReference type="PRINTS" id="PR00412">
    <property type="entry name" value="EPOXHYDRLASE"/>
</dbReference>
<dbReference type="GO" id="GO:0046503">
    <property type="term" value="P:glycerolipid catabolic process"/>
    <property type="evidence" value="ECO:0007669"/>
    <property type="project" value="TreeGrafter"/>
</dbReference>
<gene>
    <name evidence="2" type="ORF">LCGC14_2474890</name>
</gene>
<protein>
    <recommendedName>
        <fullName evidence="1">AB hydrolase-1 domain-containing protein</fullName>
    </recommendedName>
</protein>
<dbReference type="SUPFAM" id="SSF53474">
    <property type="entry name" value="alpha/beta-Hydrolases"/>
    <property type="match status" value="1"/>
</dbReference>
<proteinExistence type="predicted"/>
<dbReference type="PANTHER" id="PTHR43433">
    <property type="entry name" value="HYDROLASE, ALPHA/BETA FOLD FAMILY PROTEIN"/>
    <property type="match status" value="1"/>
</dbReference>
<dbReference type="Pfam" id="PF00561">
    <property type="entry name" value="Abhydrolase_1"/>
    <property type="match status" value="1"/>
</dbReference>
<feature type="domain" description="AB hydrolase-1" evidence="1">
    <location>
        <begin position="21"/>
        <end position="284"/>
    </location>
</feature>
<name>A0A0F9DLD8_9ZZZZ</name>
<dbReference type="InterPro" id="IPR050471">
    <property type="entry name" value="AB_hydrolase"/>
</dbReference>
<reference evidence="2" key="1">
    <citation type="journal article" date="2015" name="Nature">
        <title>Complex archaea that bridge the gap between prokaryotes and eukaryotes.</title>
        <authorList>
            <person name="Spang A."/>
            <person name="Saw J.H."/>
            <person name="Jorgensen S.L."/>
            <person name="Zaremba-Niedzwiedzka K."/>
            <person name="Martijn J."/>
            <person name="Lind A.E."/>
            <person name="van Eijk R."/>
            <person name="Schleper C."/>
            <person name="Guy L."/>
            <person name="Ettema T.J."/>
        </authorList>
    </citation>
    <scope>NUCLEOTIDE SEQUENCE</scope>
</reference>
<dbReference type="GO" id="GO:0004806">
    <property type="term" value="F:triacylglycerol lipase activity"/>
    <property type="evidence" value="ECO:0007669"/>
    <property type="project" value="TreeGrafter"/>
</dbReference>
<evidence type="ECO:0000313" key="2">
    <source>
        <dbReference type="EMBL" id="KKL18501.1"/>
    </source>
</evidence>
<dbReference type="PANTHER" id="PTHR43433:SF5">
    <property type="entry name" value="AB HYDROLASE-1 DOMAIN-CONTAINING PROTEIN"/>
    <property type="match status" value="1"/>
</dbReference>
<dbReference type="InterPro" id="IPR000639">
    <property type="entry name" value="Epox_hydrolase-like"/>
</dbReference>
<organism evidence="2">
    <name type="scientific">marine sediment metagenome</name>
    <dbReference type="NCBI Taxonomy" id="412755"/>
    <lineage>
        <taxon>unclassified sequences</taxon>
        <taxon>metagenomes</taxon>
        <taxon>ecological metagenomes</taxon>
    </lineage>
</organism>
<sequence>MPYFDRENVRIYYEDVGEGEPIISNHGLSEDCNYWSETGVTAKLAENYRMISMDMRGHGRTVIEGEPHGYDADTMASDFDALADFLGLDRFHILTHATGGMVGVRYAMTRSERLISLMLTDTSSNTLVEIPDYRELTEDEKVERKKRTEQWEKASEKEKEKMREAWRKSALKMTVEERMAGIRREPGPYLFKMAEHPGSEGMLKIYEGFLRRQNREAVMTFMGNFYTDPDPKVDQLRQIKCPTLILLGEYDIVFLKPSELMAKEIPDARHVIMEGLGHMTAIENSKEFIKNIFDFLDTVKQTGKANR</sequence>
<dbReference type="Gene3D" id="3.40.50.1820">
    <property type="entry name" value="alpha/beta hydrolase"/>
    <property type="match status" value="1"/>
</dbReference>
<evidence type="ECO:0000259" key="1">
    <source>
        <dbReference type="Pfam" id="PF00561"/>
    </source>
</evidence>
<dbReference type="EMBL" id="LAZR01038845">
    <property type="protein sequence ID" value="KKL18501.1"/>
    <property type="molecule type" value="Genomic_DNA"/>
</dbReference>